<dbReference type="InterPro" id="IPR039204">
    <property type="entry name" value="MRS2-like"/>
</dbReference>
<dbReference type="CDD" id="cd12823">
    <property type="entry name" value="Mrs2_Mfm1p-like"/>
    <property type="match status" value="1"/>
</dbReference>
<keyword evidence="4" id="KW-1185">Reference proteome</keyword>
<keyword evidence="2" id="KW-0813">Transport</keyword>
<reference evidence="3" key="1">
    <citation type="submission" date="2024-02" db="EMBL/GenBank/DDBJ databases">
        <authorList>
            <consortium name="ELIXIR-Norway"/>
            <consortium name="Elixir Norway"/>
        </authorList>
    </citation>
    <scope>NUCLEOTIDE SEQUENCE</scope>
</reference>
<dbReference type="Gene3D" id="1.20.58.340">
    <property type="entry name" value="Magnesium transport protein CorA, transmembrane region"/>
    <property type="match status" value="1"/>
</dbReference>
<feature type="transmembrane region" description="Helical" evidence="2">
    <location>
        <begin position="359"/>
        <end position="380"/>
    </location>
</feature>
<evidence type="ECO:0000256" key="1">
    <source>
        <dbReference type="ARBA" id="ARBA00007535"/>
    </source>
</evidence>
<protein>
    <recommendedName>
        <fullName evidence="2">Magnesium transporter</fullName>
    </recommendedName>
</protein>
<gene>
    <name evidence="3" type="ORF">CSSPTR1EN2_LOCUS16595</name>
</gene>
<organism evidence="3 4">
    <name type="scientific">Sphagnum troendelagicum</name>
    <dbReference type="NCBI Taxonomy" id="128251"/>
    <lineage>
        <taxon>Eukaryota</taxon>
        <taxon>Viridiplantae</taxon>
        <taxon>Streptophyta</taxon>
        <taxon>Embryophyta</taxon>
        <taxon>Bryophyta</taxon>
        <taxon>Sphagnophytina</taxon>
        <taxon>Sphagnopsida</taxon>
        <taxon>Sphagnales</taxon>
        <taxon>Sphagnaceae</taxon>
        <taxon>Sphagnum</taxon>
    </lineage>
</organism>
<feature type="transmembrane region" description="Helical" evidence="2">
    <location>
        <begin position="392"/>
        <end position="415"/>
    </location>
</feature>
<proteinExistence type="inferred from homology"/>
<keyword evidence="2" id="KW-0460">Magnesium</keyword>
<accession>A0ABP0UJC9</accession>
<keyword evidence="2" id="KW-1133">Transmembrane helix</keyword>
<evidence type="ECO:0000256" key="2">
    <source>
        <dbReference type="RuleBase" id="RU366041"/>
    </source>
</evidence>
<dbReference type="PANTHER" id="PTHR13890:SF2">
    <property type="entry name" value="MAGNESIUM TRANSPORTER MRS2-4-RELATED"/>
    <property type="match status" value="1"/>
</dbReference>
<dbReference type="EMBL" id="OZ019896">
    <property type="protein sequence ID" value="CAK9222976.1"/>
    <property type="molecule type" value="Genomic_DNA"/>
</dbReference>
<comment type="function">
    <text evidence="2">Magnesium transporter that may mediate the influx of magnesium.</text>
</comment>
<sequence length="422" mass="47664">MGKPAVVARPVDRLVVQQQRARGIAQAPPPQRVENQVVLAPILKKKKPGAKLWMRFDAAGKSEVLECDRNAILQRVSIPARDLRILGPVFSQSSHILARENAMVVNLEYIKTIITAEEVYLLDPNNPNVVPFAERLQQQLLLQNQIEKEGGMQAMVSEGLPEQLPFEFRVLEIALDVVCHYLETKVWELEHKARPALDQLTKMISTSNLELVRSVKSQLTRLTAHVQKVRDELVQLLDDDENMADLYLTRKLQQTQHMDSPLVTIISDDGGTASSIVSRKLVRLASLKGHGHSRRSTATHTVNSGLDVDELEMLLEAYFMQVDASLNKLSLVREYISDTEDYINIQLDYQRNQLFQFQIMLGASALSLSVGMAIVGPVSMNIHIPIYDYNNWFTPFVCSMVVVCISIFFSVIGYVRWKGLFE</sequence>
<evidence type="ECO:0000313" key="4">
    <source>
        <dbReference type="Proteomes" id="UP001497512"/>
    </source>
</evidence>
<comment type="similarity">
    <text evidence="1 2">Belongs to the CorA metal ion transporter (MIT) (TC 1.A.35.5) family.</text>
</comment>
<name>A0ABP0UJC9_9BRYO</name>
<keyword evidence="2" id="KW-0406">Ion transport</keyword>
<keyword evidence="2" id="KW-0472">Membrane</keyword>
<dbReference type="Pfam" id="PF22099">
    <property type="entry name" value="MRS2-like"/>
    <property type="match status" value="2"/>
</dbReference>
<dbReference type="Gene3D" id="2.40.128.330">
    <property type="match status" value="1"/>
</dbReference>
<dbReference type="PANTHER" id="PTHR13890">
    <property type="entry name" value="RNA SPLICING PROTEIN MRS2, MITOCHONDRIAL"/>
    <property type="match status" value="1"/>
</dbReference>
<keyword evidence="2" id="KW-0812">Transmembrane</keyword>
<comment type="subcellular location">
    <subcellularLocation>
        <location evidence="2">Membrane</location>
        <topology evidence="2">Multi-pass membrane protein</topology>
    </subcellularLocation>
</comment>
<dbReference type="Proteomes" id="UP001497512">
    <property type="component" value="Chromosome 4"/>
</dbReference>
<evidence type="ECO:0000313" key="3">
    <source>
        <dbReference type="EMBL" id="CAK9222976.1"/>
    </source>
</evidence>